<organism evidence="1 2">
    <name type="scientific">Castor canadensis</name>
    <name type="common">American beaver</name>
    <dbReference type="NCBI Taxonomy" id="51338"/>
    <lineage>
        <taxon>Eukaryota</taxon>
        <taxon>Metazoa</taxon>
        <taxon>Chordata</taxon>
        <taxon>Craniata</taxon>
        <taxon>Vertebrata</taxon>
        <taxon>Euteleostomi</taxon>
        <taxon>Mammalia</taxon>
        <taxon>Eutheria</taxon>
        <taxon>Euarchontoglires</taxon>
        <taxon>Glires</taxon>
        <taxon>Rodentia</taxon>
        <taxon>Castorimorpha</taxon>
        <taxon>Castoridae</taxon>
        <taxon>Castor</taxon>
    </lineage>
</organism>
<dbReference type="RefSeq" id="XP_073934275.1">
    <property type="nucleotide sequence ID" value="XM_074078174.1"/>
</dbReference>
<keyword evidence="1" id="KW-1185">Reference proteome</keyword>
<protein>
    <submittedName>
        <fullName evidence="2">Arginyl-tRNA--protein transferase 1 isoform X14</fullName>
    </submittedName>
</protein>
<reference evidence="2" key="1">
    <citation type="submission" date="2025-08" db="UniProtKB">
        <authorList>
            <consortium name="RefSeq"/>
        </authorList>
    </citation>
    <scope>IDENTIFICATION</scope>
</reference>
<accession>A0AC58MY67</accession>
<gene>
    <name evidence="2" type="primary">Ate1</name>
</gene>
<name>A0AC58MY67_CASCN</name>
<proteinExistence type="predicted"/>
<keyword evidence="2" id="KW-0808">Transferase</keyword>
<dbReference type="Proteomes" id="UP001732720">
    <property type="component" value="Chromosome 7"/>
</dbReference>
<evidence type="ECO:0000313" key="1">
    <source>
        <dbReference type="Proteomes" id="UP001732720"/>
    </source>
</evidence>
<sequence>MASVVEYKGLKGGYHCGYCDSREGKASCGMWAHSMTVQDYQDLIDRGWRRSGKYVYKPVMNQTCCPQYTIRCRPLQFQPSKSHKKVLKKMLKFLAKGEISKGNCGDEPMDSTMEDAVAGDFALINKLDIKCDLKTLSDDLKESLESEEKKKEKSSKKEESKELSHSQAIEEKLGSGEPSYSIKVPTVPKPGKGADLSKPPCRKAKEIRKERKRLKLMQQSPAGAFEGFQAQGQPPSLFPPKAKSNQPKSLEDLIFESLPENASHKLEFTRFLCSSPLEAENPPNGPECGFGSFHQQYWLDGKIVAVGVIDILPSCVSSVYLYYDPDYSFLSLGIYSALREIAFTRQLHEKTSQLSYYYMGFYIHSCPKMKYKGQYRPSDLLCPETYVWVPIEQCLPSLEKSKYCRFNQDLEAVDEGRSKDPDRMQVFYKKAIMPYGVYKKHQKDPSEEATVLQYASLVGQTCSERMLLFRN</sequence>
<evidence type="ECO:0000313" key="2">
    <source>
        <dbReference type="RefSeq" id="XP_073934275.1"/>
    </source>
</evidence>